<proteinExistence type="predicted"/>
<sequence>MATIPTHVHLQPAQREFLEQQAKLRGTNVSAEVRSSIDLYRAGVDSMAELELLDFATRKAKDDLDATLATLDAGQRRAKAFFAEIEAIKAGSPS</sequence>
<dbReference type="EMBL" id="CP136336">
    <property type="protein sequence ID" value="WOB09194.1"/>
    <property type="molecule type" value="Genomic_DNA"/>
</dbReference>
<protein>
    <submittedName>
        <fullName evidence="1">Uncharacterized protein</fullName>
    </submittedName>
</protein>
<reference evidence="1 2" key="1">
    <citation type="submission" date="2023-10" db="EMBL/GenBank/DDBJ databases">
        <title>Bacteria for the degradation of biodegradable plastic PBAT(Polybutylene adipate terephthalate).</title>
        <authorList>
            <person name="Weon H.-Y."/>
            <person name="Yeon J."/>
        </authorList>
    </citation>
    <scope>NUCLEOTIDE SEQUENCE [LARGE SCALE GENOMIC DNA]</scope>
    <source>
        <strain evidence="1 2">SBD 7-3</strain>
    </source>
</reference>
<dbReference type="Proteomes" id="UP001303946">
    <property type="component" value="Chromosome"/>
</dbReference>
<keyword evidence="2" id="KW-1185">Reference proteome</keyword>
<gene>
    <name evidence="1" type="ORF">RXV79_03830</name>
</gene>
<organism evidence="1 2">
    <name type="scientific">Piscinibacter gummiphilus</name>
    <dbReference type="NCBI Taxonomy" id="946333"/>
    <lineage>
        <taxon>Bacteria</taxon>
        <taxon>Pseudomonadati</taxon>
        <taxon>Pseudomonadota</taxon>
        <taxon>Betaproteobacteria</taxon>
        <taxon>Burkholderiales</taxon>
        <taxon>Sphaerotilaceae</taxon>
        <taxon>Piscinibacter</taxon>
    </lineage>
</organism>
<dbReference type="RefSeq" id="WP_316702151.1">
    <property type="nucleotide sequence ID" value="NZ_CP136336.1"/>
</dbReference>
<evidence type="ECO:0000313" key="2">
    <source>
        <dbReference type="Proteomes" id="UP001303946"/>
    </source>
</evidence>
<evidence type="ECO:0000313" key="1">
    <source>
        <dbReference type="EMBL" id="WOB09194.1"/>
    </source>
</evidence>
<accession>A0ABZ0D379</accession>
<name>A0ABZ0D379_9BURK</name>